<protein>
    <recommendedName>
        <fullName evidence="2">ABM domain-containing protein</fullName>
    </recommendedName>
</protein>
<dbReference type="PROSITE" id="PS51725">
    <property type="entry name" value="ABM"/>
    <property type="match status" value="1"/>
</dbReference>
<feature type="signal peptide" evidence="1">
    <location>
        <begin position="1"/>
        <end position="22"/>
    </location>
</feature>
<dbReference type="InterPro" id="IPR007138">
    <property type="entry name" value="ABM_dom"/>
</dbReference>
<gene>
    <name evidence="3" type="ORF">CH338_22540</name>
</gene>
<name>A0A327K501_9BRAD</name>
<dbReference type="EMBL" id="NPEU01000359">
    <property type="protein sequence ID" value="RAI33467.1"/>
    <property type="molecule type" value="Genomic_DNA"/>
</dbReference>
<evidence type="ECO:0000256" key="1">
    <source>
        <dbReference type="SAM" id="SignalP"/>
    </source>
</evidence>
<dbReference type="RefSeq" id="WP_210207675.1">
    <property type="nucleotide sequence ID" value="NZ_NPEU01000359.1"/>
</dbReference>
<feature type="domain" description="ABM" evidence="2">
    <location>
        <begin position="43"/>
        <end position="123"/>
    </location>
</feature>
<keyword evidence="1" id="KW-0732">Signal</keyword>
<dbReference type="Pfam" id="PF03992">
    <property type="entry name" value="ABM"/>
    <property type="match status" value="1"/>
</dbReference>
<dbReference type="Proteomes" id="UP000248863">
    <property type="component" value="Unassembled WGS sequence"/>
</dbReference>
<accession>A0A327K501</accession>
<evidence type="ECO:0000313" key="3">
    <source>
        <dbReference type="EMBL" id="RAI33467.1"/>
    </source>
</evidence>
<comment type="caution">
    <text evidence="3">The sequence shown here is derived from an EMBL/GenBank/DDBJ whole genome shotgun (WGS) entry which is preliminary data.</text>
</comment>
<keyword evidence="4" id="KW-1185">Reference proteome</keyword>
<sequence>MSIRTMLLGVALAGLAAFGVSAQTPAPASPPASAPAPAPVTGEYVVSYIEVAPDKAAEGLALVKELKATALKHPGVVGVTALQRTTHPHHFALLERWSDDAARAAHAAMADVKALRDKLAAIA</sequence>
<dbReference type="Gene3D" id="3.30.70.100">
    <property type="match status" value="1"/>
</dbReference>
<dbReference type="InterPro" id="IPR011008">
    <property type="entry name" value="Dimeric_a/b-barrel"/>
</dbReference>
<organism evidence="3 4">
    <name type="scientific">Rhodoplanes elegans</name>
    <dbReference type="NCBI Taxonomy" id="29408"/>
    <lineage>
        <taxon>Bacteria</taxon>
        <taxon>Pseudomonadati</taxon>
        <taxon>Pseudomonadota</taxon>
        <taxon>Alphaproteobacteria</taxon>
        <taxon>Hyphomicrobiales</taxon>
        <taxon>Nitrobacteraceae</taxon>
        <taxon>Rhodoplanes</taxon>
    </lineage>
</organism>
<proteinExistence type="predicted"/>
<reference evidence="3 4" key="1">
    <citation type="submission" date="2017-07" db="EMBL/GenBank/DDBJ databases">
        <title>Draft Genome Sequences of Select Purple Nonsulfur Bacteria.</title>
        <authorList>
            <person name="Lasarre B."/>
            <person name="Mckinlay J.B."/>
        </authorList>
    </citation>
    <scope>NUCLEOTIDE SEQUENCE [LARGE SCALE GENOMIC DNA]</scope>
    <source>
        <strain evidence="3 4">DSM 11907</strain>
    </source>
</reference>
<dbReference type="AlphaFoldDB" id="A0A327K501"/>
<evidence type="ECO:0000259" key="2">
    <source>
        <dbReference type="PROSITE" id="PS51725"/>
    </source>
</evidence>
<dbReference type="SUPFAM" id="SSF54909">
    <property type="entry name" value="Dimeric alpha+beta barrel"/>
    <property type="match status" value="1"/>
</dbReference>
<feature type="non-terminal residue" evidence="3">
    <location>
        <position position="123"/>
    </location>
</feature>
<evidence type="ECO:0000313" key="4">
    <source>
        <dbReference type="Proteomes" id="UP000248863"/>
    </source>
</evidence>
<feature type="chain" id="PRO_5016411451" description="ABM domain-containing protein" evidence="1">
    <location>
        <begin position="23"/>
        <end position="123"/>
    </location>
</feature>